<organism evidence="1 2">
    <name type="scientific">candidate division TA06 bacterium ADurb.Bin417</name>
    <dbReference type="NCBI Taxonomy" id="1852828"/>
    <lineage>
        <taxon>Bacteria</taxon>
        <taxon>Bacteria division TA06</taxon>
    </lineage>
</organism>
<dbReference type="Proteomes" id="UP000485484">
    <property type="component" value="Unassembled WGS sequence"/>
</dbReference>
<name>A0A1V5ME96_UNCT6</name>
<dbReference type="AlphaFoldDB" id="A0A1V5ME96"/>
<dbReference type="EMBL" id="MWAK01000165">
    <property type="protein sequence ID" value="OPZ91564.1"/>
    <property type="molecule type" value="Genomic_DNA"/>
</dbReference>
<comment type="caution">
    <text evidence="1">The sequence shown here is derived from an EMBL/GenBank/DDBJ whole genome shotgun (WGS) entry which is preliminary data.</text>
</comment>
<evidence type="ECO:0000313" key="2">
    <source>
        <dbReference type="Proteomes" id="UP000485484"/>
    </source>
</evidence>
<evidence type="ECO:0008006" key="3">
    <source>
        <dbReference type="Google" id="ProtNLM"/>
    </source>
</evidence>
<evidence type="ECO:0000313" key="1">
    <source>
        <dbReference type="EMBL" id="OPZ91564.1"/>
    </source>
</evidence>
<sequence>MAGHRNDIRVLRELAKQYAEVAALDIQAERRRLWSDHNSLQPTRVLVIATFGMWNVWCREIFNDGRMECRDPFYRYYERILRMQLFQHSIGDDFILEPWINHRAALKNSGGFVNPWGVEEKRINPGVEGGAFRFDPPLKEWADLEKLRPLLHQVDEVETGRGLNRLREAVGDILPVNLDRTPIWTGWLSDISTSLGRMRGLDQVMIDMYEAPEKLHGLLAFMRDHILAQQAAAEAAGDFSLTSGHNQCHIYSRELEAPRANSGPRRRRQLWGYAAAQEFTLVSPAMHEEFMLRYQRPIMENFGLTAYGCCEDLTKKIGILRQVSNLRVIAVAPRANLAACARAAGTDYVLSWRPNPADMLCCGFDPDRVRSIITAGLESARGCRVHIHLKDIETLEGDPDRLRRWVQVVRSACDRVH</sequence>
<accession>A0A1V5ME96</accession>
<dbReference type="InterPro" id="IPR038071">
    <property type="entry name" value="UROD/MetE-like_sf"/>
</dbReference>
<proteinExistence type="predicted"/>
<protein>
    <recommendedName>
        <fullName evidence="3">Uroporphyrinogen decarboxylase (URO-D) domain-containing protein</fullName>
    </recommendedName>
</protein>
<gene>
    <name evidence="1" type="ORF">BWY73_01056</name>
</gene>
<reference evidence="1 2" key="1">
    <citation type="submission" date="2017-02" db="EMBL/GenBank/DDBJ databases">
        <title>Delving into the versatile metabolic prowess of the omnipresent phylum Bacteroidetes.</title>
        <authorList>
            <person name="Nobu M.K."/>
            <person name="Mei R."/>
            <person name="Narihiro T."/>
            <person name="Kuroda K."/>
            <person name="Liu W.-T."/>
        </authorList>
    </citation>
    <scope>NUCLEOTIDE SEQUENCE [LARGE SCALE GENOMIC DNA]</scope>
    <source>
        <strain evidence="1">ADurb.Bin417</strain>
    </source>
</reference>
<dbReference type="Gene3D" id="3.20.20.210">
    <property type="match status" value="1"/>
</dbReference>